<protein>
    <recommendedName>
        <fullName evidence="3">Carboxylesterase family protein</fullName>
    </recommendedName>
</protein>
<name>A0ABP9NE29_9PSEU</name>
<reference evidence="2" key="1">
    <citation type="journal article" date="2019" name="Int. J. Syst. Evol. Microbiol.">
        <title>The Global Catalogue of Microorganisms (GCM) 10K type strain sequencing project: providing services to taxonomists for standard genome sequencing and annotation.</title>
        <authorList>
            <consortium name="The Broad Institute Genomics Platform"/>
            <consortium name="The Broad Institute Genome Sequencing Center for Infectious Disease"/>
            <person name="Wu L."/>
            <person name="Ma J."/>
        </authorList>
    </citation>
    <scope>NUCLEOTIDE SEQUENCE [LARGE SCALE GENOMIC DNA]</scope>
    <source>
        <strain evidence="2">JCM 18302</strain>
    </source>
</reference>
<accession>A0ABP9NE29</accession>
<comment type="caution">
    <text evidence="1">The sequence shown here is derived from an EMBL/GenBank/DDBJ whole genome shotgun (WGS) entry which is preliminary data.</text>
</comment>
<proteinExistence type="predicted"/>
<organism evidence="1 2">
    <name type="scientific">Pseudonocardia adelaidensis</name>
    <dbReference type="NCBI Taxonomy" id="648754"/>
    <lineage>
        <taxon>Bacteria</taxon>
        <taxon>Bacillati</taxon>
        <taxon>Actinomycetota</taxon>
        <taxon>Actinomycetes</taxon>
        <taxon>Pseudonocardiales</taxon>
        <taxon>Pseudonocardiaceae</taxon>
        <taxon>Pseudonocardia</taxon>
    </lineage>
</organism>
<dbReference type="EMBL" id="BAABJO010000005">
    <property type="protein sequence ID" value="GAA5115993.1"/>
    <property type="molecule type" value="Genomic_DNA"/>
</dbReference>
<keyword evidence="2" id="KW-1185">Reference proteome</keyword>
<evidence type="ECO:0000313" key="2">
    <source>
        <dbReference type="Proteomes" id="UP001500804"/>
    </source>
</evidence>
<sequence length="102" mass="10696">MAAAHAQLSGGRTHVYSFGYRSTALGGRLGAAHTVELPFVFDLAHESWLHGESGLLGPDPVPTGLAGRVHGAWVAFATTGDPGWPAYDPHRPVVEVLPGRTS</sequence>
<dbReference type="Gene3D" id="3.40.50.1820">
    <property type="entry name" value="alpha/beta hydrolase"/>
    <property type="match status" value="1"/>
</dbReference>
<dbReference type="InterPro" id="IPR029058">
    <property type="entry name" value="AB_hydrolase_fold"/>
</dbReference>
<gene>
    <name evidence="1" type="ORF">GCM10023320_15590</name>
</gene>
<evidence type="ECO:0000313" key="1">
    <source>
        <dbReference type="EMBL" id="GAA5115993.1"/>
    </source>
</evidence>
<evidence type="ECO:0008006" key="3">
    <source>
        <dbReference type="Google" id="ProtNLM"/>
    </source>
</evidence>
<dbReference type="Proteomes" id="UP001500804">
    <property type="component" value="Unassembled WGS sequence"/>
</dbReference>
<dbReference type="SUPFAM" id="SSF53474">
    <property type="entry name" value="alpha/beta-Hydrolases"/>
    <property type="match status" value="1"/>
</dbReference>